<dbReference type="GO" id="GO:0003746">
    <property type="term" value="F:translation elongation factor activity"/>
    <property type="evidence" value="ECO:0007669"/>
    <property type="project" value="UniProtKB-KW"/>
</dbReference>
<dbReference type="InterPro" id="IPR009019">
    <property type="entry name" value="KH_sf_prok-type"/>
</dbReference>
<dbReference type="Gene3D" id="3.30.300.20">
    <property type="match status" value="2"/>
</dbReference>
<protein>
    <recommendedName>
        <fullName evidence="6">Probable transcription termination protein NusA</fullName>
    </recommendedName>
</protein>
<dbReference type="FunFam" id="3.30.300.20:FF:000024">
    <property type="entry name" value="Probable transcription termination protein NusA"/>
    <property type="match status" value="1"/>
</dbReference>
<evidence type="ECO:0000313" key="8">
    <source>
        <dbReference type="EMBL" id="KYC48887.1"/>
    </source>
</evidence>
<keyword evidence="3" id="KW-0694">RNA-binding</keyword>
<dbReference type="SUPFAM" id="SSF54814">
    <property type="entry name" value="Prokaryotic type KH domain (KH-domain type II)"/>
    <property type="match status" value="2"/>
</dbReference>
<dbReference type="Pfam" id="PF07650">
    <property type="entry name" value="KH_2"/>
    <property type="match status" value="1"/>
</dbReference>
<dbReference type="GO" id="GO:0006353">
    <property type="term" value="P:DNA-templated transcription termination"/>
    <property type="evidence" value="ECO:0007669"/>
    <property type="project" value="UniProtKB-UniRule"/>
</dbReference>
<dbReference type="PANTHER" id="PTHR22648:SF0">
    <property type="entry name" value="TRANSCRIPTION TERMINATION_ANTITERMINATION PROTEIN NUSA"/>
    <property type="match status" value="1"/>
</dbReference>
<evidence type="ECO:0000256" key="1">
    <source>
        <dbReference type="ARBA" id="ARBA00022472"/>
    </source>
</evidence>
<reference evidence="8 9" key="1">
    <citation type="journal article" date="2016" name="ISME J.">
        <title>Chasing the elusive Euryarchaeota class WSA2: genomes reveal a uniquely fastidious methyl-reducing methanogen.</title>
        <authorList>
            <person name="Nobu M.K."/>
            <person name="Narihiro T."/>
            <person name="Kuroda K."/>
            <person name="Mei R."/>
            <person name="Liu W.T."/>
        </authorList>
    </citation>
    <scope>NUCLEOTIDE SEQUENCE [LARGE SCALE GENOMIC DNA]</scope>
    <source>
        <strain evidence="8">U1lsi0528_Bin089</strain>
    </source>
</reference>
<evidence type="ECO:0000259" key="7">
    <source>
        <dbReference type="SMART" id="SM00322"/>
    </source>
</evidence>
<comment type="subcellular location">
    <subcellularLocation>
        <location evidence="6">Cytoplasm</location>
    </subcellularLocation>
</comment>
<feature type="domain" description="K Homology" evidence="7">
    <location>
        <begin position="32"/>
        <end position="113"/>
    </location>
</feature>
<evidence type="ECO:0000256" key="3">
    <source>
        <dbReference type="ARBA" id="ARBA00022884"/>
    </source>
</evidence>
<keyword evidence="4 6" id="KW-0805">Transcription regulation</keyword>
<evidence type="ECO:0000256" key="5">
    <source>
        <dbReference type="ARBA" id="ARBA00023163"/>
    </source>
</evidence>
<dbReference type="SMART" id="SM00322">
    <property type="entry name" value="KH"/>
    <property type="match status" value="1"/>
</dbReference>
<proteinExistence type="inferred from homology"/>
<dbReference type="InterPro" id="IPR030842">
    <property type="entry name" value="TF_NusA_bacterial"/>
</dbReference>
<comment type="similarity">
    <text evidence="6">Belongs to the NusA family.</text>
</comment>
<dbReference type="InterPro" id="IPR004087">
    <property type="entry name" value="KH_dom"/>
</dbReference>
<comment type="function">
    <text evidence="6">Participates in transcription termination.</text>
</comment>
<dbReference type="Proteomes" id="UP000075578">
    <property type="component" value="Unassembled WGS sequence"/>
</dbReference>
<evidence type="ECO:0000256" key="4">
    <source>
        <dbReference type="ARBA" id="ARBA00023015"/>
    </source>
</evidence>
<dbReference type="CDD" id="cd22530">
    <property type="entry name" value="KH-II_NusA_arch_rpt1"/>
    <property type="match status" value="1"/>
</dbReference>
<keyword evidence="8" id="KW-0648">Protein biosynthesis</keyword>
<keyword evidence="1 6" id="KW-0806">Transcription termination</keyword>
<dbReference type="GO" id="GO:0005829">
    <property type="term" value="C:cytosol"/>
    <property type="evidence" value="ECO:0007669"/>
    <property type="project" value="TreeGrafter"/>
</dbReference>
<dbReference type="PANTHER" id="PTHR22648">
    <property type="entry name" value="TRANSCRIPTION TERMINATION FACTOR NUSA"/>
    <property type="match status" value="1"/>
</dbReference>
<dbReference type="GO" id="GO:0031564">
    <property type="term" value="P:transcription antitermination"/>
    <property type="evidence" value="ECO:0007669"/>
    <property type="project" value="InterPro"/>
</dbReference>
<dbReference type="AlphaFoldDB" id="A0A150IV64"/>
<organism evidence="8 9">
    <name type="scientific">Candidatus Methanofastidiosum methylothiophilum</name>
    <dbReference type="NCBI Taxonomy" id="1705564"/>
    <lineage>
        <taxon>Archaea</taxon>
        <taxon>Methanobacteriati</taxon>
        <taxon>Methanobacteriota</taxon>
        <taxon>Stenosarchaea group</taxon>
        <taxon>Candidatus Methanofastidiosia</taxon>
        <taxon>Candidatus Methanofastidiosales</taxon>
        <taxon>Candidatus Methanofastidiosaceae</taxon>
        <taxon>Candidatus Methanofastidiosum</taxon>
    </lineage>
</organism>
<dbReference type="InterPro" id="IPR010212">
    <property type="entry name" value="NusA_arc"/>
</dbReference>
<keyword evidence="5 6" id="KW-0804">Transcription</keyword>
<dbReference type="EMBL" id="LNGD01000126">
    <property type="protein sequence ID" value="KYC48887.1"/>
    <property type="molecule type" value="Genomic_DNA"/>
</dbReference>
<dbReference type="PATRIC" id="fig|1705564.3.peg.1636"/>
<evidence type="ECO:0000313" key="9">
    <source>
        <dbReference type="Proteomes" id="UP000075578"/>
    </source>
</evidence>
<name>A0A150IV64_9EURY</name>
<dbReference type="InterPro" id="IPR015946">
    <property type="entry name" value="KH_dom-like_a/b"/>
</dbReference>
<dbReference type="InterPro" id="IPR004044">
    <property type="entry name" value="KH_dom_type_2"/>
</dbReference>
<gene>
    <name evidence="6" type="primary">nusA</name>
    <name evidence="8" type="ORF">AMQ74_01544</name>
</gene>
<dbReference type="HAMAP" id="MF_00945_A">
    <property type="entry name" value="NusA_A"/>
    <property type="match status" value="1"/>
</dbReference>
<accession>A0A150IV64</accession>
<dbReference type="GO" id="GO:0003723">
    <property type="term" value="F:RNA binding"/>
    <property type="evidence" value="ECO:0007669"/>
    <property type="project" value="UniProtKB-KW"/>
</dbReference>
<dbReference type="NCBIfam" id="TIGR01952">
    <property type="entry name" value="nusA_arch"/>
    <property type="match status" value="1"/>
</dbReference>
<keyword evidence="8" id="KW-0251">Elongation factor</keyword>
<keyword evidence="2 6" id="KW-0963">Cytoplasm</keyword>
<evidence type="ECO:0000256" key="6">
    <source>
        <dbReference type="HAMAP-Rule" id="MF_00945"/>
    </source>
</evidence>
<comment type="caution">
    <text evidence="8">The sequence shown here is derived from an EMBL/GenBank/DDBJ whole genome shotgun (WGS) entry which is preliminary data.</text>
</comment>
<sequence>MGVKLATDEIRYIGLFESMTGATVKDCIFEDNKNKIVYVVKEGDMGLAIGKNGANAQKVKETLNKSIDIIEYSEDPVKFIMNIIWPVKVKSIHVSERRDGKKVAVLDINKKDKGLVIGKEGKNIDRIKNLLKRHHNVDDIMIM</sequence>
<evidence type="ECO:0000256" key="2">
    <source>
        <dbReference type="ARBA" id="ARBA00022490"/>
    </source>
</evidence>